<proteinExistence type="predicted"/>
<organism evidence="2">
    <name type="scientific">mine drainage metagenome</name>
    <dbReference type="NCBI Taxonomy" id="410659"/>
    <lineage>
        <taxon>unclassified sequences</taxon>
        <taxon>metagenomes</taxon>
        <taxon>ecological metagenomes</taxon>
    </lineage>
</organism>
<evidence type="ECO:0000259" key="1">
    <source>
        <dbReference type="Pfam" id="PF01642"/>
    </source>
</evidence>
<dbReference type="InterPro" id="IPR016176">
    <property type="entry name" value="Cbl-dep_enz_cat"/>
</dbReference>
<dbReference type="EMBL" id="AUZX01013740">
    <property type="protein sequence ID" value="EQD34611.1"/>
    <property type="molecule type" value="Genomic_DNA"/>
</dbReference>
<feature type="domain" description="Methylmalonyl-CoA mutase alpha/beta chain catalytic" evidence="1">
    <location>
        <begin position="12"/>
        <end position="74"/>
    </location>
</feature>
<reference evidence="2" key="1">
    <citation type="submission" date="2013-08" db="EMBL/GenBank/DDBJ databases">
        <authorList>
            <person name="Mendez C."/>
            <person name="Richter M."/>
            <person name="Ferrer M."/>
            <person name="Sanchez J."/>
        </authorList>
    </citation>
    <scope>NUCLEOTIDE SEQUENCE</scope>
</reference>
<dbReference type="Pfam" id="PF01642">
    <property type="entry name" value="MM_CoA_mutase"/>
    <property type="match status" value="1"/>
</dbReference>
<dbReference type="AlphaFoldDB" id="T0YGP2"/>
<reference evidence="2" key="2">
    <citation type="journal article" date="2014" name="ISME J.">
        <title>Microbial stratification in low pH oxic and suboxic macroscopic growths along an acid mine drainage.</title>
        <authorList>
            <person name="Mendez-Garcia C."/>
            <person name="Mesa V."/>
            <person name="Sprenger R.R."/>
            <person name="Richter M."/>
            <person name="Diez M.S."/>
            <person name="Solano J."/>
            <person name="Bargiela R."/>
            <person name="Golyshina O.V."/>
            <person name="Manteca A."/>
            <person name="Ramos J.L."/>
            <person name="Gallego J.R."/>
            <person name="Llorente I."/>
            <person name="Martins Dos Santos V.A."/>
            <person name="Jensen O.N."/>
            <person name="Pelaez A.I."/>
            <person name="Sanchez J."/>
            <person name="Ferrer M."/>
        </authorList>
    </citation>
    <scope>NUCLEOTIDE SEQUENCE</scope>
</reference>
<gene>
    <name evidence="2" type="ORF">B1A_18612</name>
</gene>
<evidence type="ECO:0000313" key="2">
    <source>
        <dbReference type="EMBL" id="EQD34611.1"/>
    </source>
</evidence>
<dbReference type="Gene3D" id="3.20.20.240">
    <property type="entry name" value="Methylmalonyl-CoA mutase"/>
    <property type="match status" value="1"/>
</dbReference>
<accession>T0YGP2</accession>
<dbReference type="GO" id="GO:0031419">
    <property type="term" value="F:cobalamin binding"/>
    <property type="evidence" value="ECO:0007669"/>
    <property type="project" value="InterPro"/>
</dbReference>
<dbReference type="GO" id="GO:0016866">
    <property type="term" value="F:intramolecular transferase activity"/>
    <property type="evidence" value="ECO:0007669"/>
    <property type="project" value="InterPro"/>
</dbReference>
<comment type="caution">
    <text evidence="2">The sequence shown here is derived from an EMBL/GenBank/DDBJ whole genome shotgun (WGS) entry which is preliminary data.</text>
</comment>
<dbReference type="SUPFAM" id="SSF51703">
    <property type="entry name" value="Cobalamin (vitamin B12)-dependent enzymes"/>
    <property type="match status" value="1"/>
</dbReference>
<protein>
    <submittedName>
        <fullName evidence="2">Methylmalonyl-CoA mutase</fullName>
    </submittedName>
</protein>
<sequence length="82" mass="9015">EIEAFEAPRDAFDNAMERLVDLRATRDQKVLRDALVGLEEACVSSSNIMPAMMAATEAEVSLGEIGAVFRSSFGSWEVPFDF</sequence>
<dbReference type="InterPro" id="IPR006099">
    <property type="entry name" value="MeMalonylCoA_mutase_a/b_cat"/>
</dbReference>
<feature type="non-terminal residue" evidence="2">
    <location>
        <position position="1"/>
    </location>
</feature>
<name>T0YGP2_9ZZZZ</name>